<evidence type="ECO:0000259" key="11">
    <source>
        <dbReference type="PROSITE" id="PS50023"/>
    </source>
</evidence>
<dbReference type="Pfam" id="PF00648">
    <property type="entry name" value="Peptidase_C2"/>
    <property type="match status" value="1"/>
</dbReference>
<evidence type="ECO:0000256" key="2">
    <source>
        <dbReference type="ARBA" id="ARBA00022670"/>
    </source>
</evidence>
<dbReference type="PRINTS" id="PR00704">
    <property type="entry name" value="CALPAIN"/>
</dbReference>
<dbReference type="GO" id="GO:0006508">
    <property type="term" value="P:proteolysis"/>
    <property type="evidence" value="ECO:0007669"/>
    <property type="project" value="UniProtKB-KW"/>
</dbReference>
<dbReference type="SMART" id="SM00132">
    <property type="entry name" value="LIM"/>
    <property type="match status" value="3"/>
</dbReference>
<keyword evidence="4" id="KW-0378">Hydrolase</keyword>
<evidence type="ECO:0000256" key="8">
    <source>
        <dbReference type="PROSITE-ProRule" id="PRU00125"/>
    </source>
</evidence>
<evidence type="ECO:0000259" key="12">
    <source>
        <dbReference type="PROSITE" id="PS50203"/>
    </source>
</evidence>
<evidence type="ECO:0000256" key="6">
    <source>
        <dbReference type="ARBA" id="ARBA00022833"/>
    </source>
</evidence>
<dbReference type="PROSITE" id="PS50023">
    <property type="entry name" value="LIM_DOMAIN_2"/>
    <property type="match status" value="2"/>
</dbReference>
<dbReference type="Gene3D" id="2.10.110.10">
    <property type="entry name" value="Cysteine Rich Protein"/>
    <property type="match status" value="3"/>
</dbReference>
<dbReference type="Proteomes" id="UP001178507">
    <property type="component" value="Unassembled WGS sequence"/>
</dbReference>
<dbReference type="InterPro" id="IPR038765">
    <property type="entry name" value="Papain-like_cys_pep_sf"/>
</dbReference>
<proteinExistence type="inferred from homology"/>
<feature type="region of interest" description="Disordered" evidence="10">
    <location>
        <begin position="642"/>
        <end position="661"/>
    </location>
</feature>
<evidence type="ECO:0000256" key="5">
    <source>
        <dbReference type="ARBA" id="ARBA00022807"/>
    </source>
</evidence>
<comment type="caution">
    <text evidence="13">The sequence shown here is derived from an EMBL/GenBank/DDBJ whole genome shotgun (WGS) entry which is preliminary data.</text>
</comment>
<dbReference type="EMBL" id="CAUJNA010000520">
    <property type="protein sequence ID" value="CAJ1378182.1"/>
    <property type="molecule type" value="Genomic_DNA"/>
</dbReference>
<dbReference type="PROSITE" id="PS50203">
    <property type="entry name" value="CALPAIN_CAT"/>
    <property type="match status" value="1"/>
</dbReference>
<dbReference type="PANTHER" id="PTHR10183:SF379">
    <property type="entry name" value="CALPAIN-5"/>
    <property type="match status" value="1"/>
</dbReference>
<comment type="caution">
    <text evidence="9">Lacks conserved residue(s) required for the propagation of feature annotation.</text>
</comment>
<dbReference type="InterPro" id="IPR001300">
    <property type="entry name" value="Peptidase_C2_calpain_cat"/>
</dbReference>
<feature type="compositionally biased region" description="Basic and acidic residues" evidence="10">
    <location>
        <begin position="709"/>
        <end position="722"/>
    </location>
</feature>
<evidence type="ECO:0000256" key="9">
    <source>
        <dbReference type="PROSITE-ProRule" id="PRU00239"/>
    </source>
</evidence>
<evidence type="ECO:0000256" key="3">
    <source>
        <dbReference type="ARBA" id="ARBA00022723"/>
    </source>
</evidence>
<feature type="compositionally biased region" description="Polar residues" evidence="10">
    <location>
        <begin position="670"/>
        <end position="690"/>
    </location>
</feature>
<keyword evidence="8" id="KW-0440">LIM domain</keyword>
<comment type="similarity">
    <text evidence="1">Belongs to the peptidase C2 family.</text>
</comment>
<evidence type="ECO:0000256" key="7">
    <source>
        <dbReference type="PIRSR" id="PIRSR622684-1"/>
    </source>
</evidence>
<keyword evidence="6 8" id="KW-0862">Zinc</keyword>
<protein>
    <submittedName>
        <fullName evidence="13">Uncharacterized protein</fullName>
    </submittedName>
</protein>
<evidence type="ECO:0000256" key="4">
    <source>
        <dbReference type="ARBA" id="ARBA00022801"/>
    </source>
</evidence>
<dbReference type="AlphaFoldDB" id="A0AA36MTA4"/>
<dbReference type="SMART" id="SM00230">
    <property type="entry name" value="CysPc"/>
    <property type="match status" value="1"/>
</dbReference>
<reference evidence="13" key="1">
    <citation type="submission" date="2023-08" db="EMBL/GenBank/DDBJ databases">
        <authorList>
            <person name="Chen Y."/>
            <person name="Shah S."/>
            <person name="Dougan E. K."/>
            <person name="Thang M."/>
            <person name="Chan C."/>
        </authorList>
    </citation>
    <scope>NUCLEOTIDE SEQUENCE</scope>
</reference>
<dbReference type="SUPFAM" id="SSF54001">
    <property type="entry name" value="Cysteine proteinases"/>
    <property type="match status" value="1"/>
</dbReference>
<dbReference type="Pfam" id="PF00412">
    <property type="entry name" value="LIM"/>
    <property type="match status" value="2"/>
</dbReference>
<feature type="active site" evidence="7">
    <location>
        <position position="523"/>
    </location>
</feature>
<organism evidence="13 14">
    <name type="scientific">Effrenium voratum</name>
    <dbReference type="NCBI Taxonomy" id="2562239"/>
    <lineage>
        <taxon>Eukaryota</taxon>
        <taxon>Sar</taxon>
        <taxon>Alveolata</taxon>
        <taxon>Dinophyceae</taxon>
        <taxon>Suessiales</taxon>
        <taxon>Symbiodiniaceae</taxon>
        <taxon>Effrenium</taxon>
    </lineage>
</organism>
<feature type="region of interest" description="Disordered" evidence="10">
    <location>
        <begin position="666"/>
        <end position="746"/>
    </location>
</feature>
<gene>
    <name evidence="13" type="ORF">EVOR1521_LOCUS6795</name>
</gene>
<keyword evidence="5" id="KW-0788">Thiol protease</keyword>
<evidence type="ECO:0000313" key="13">
    <source>
        <dbReference type="EMBL" id="CAJ1378182.1"/>
    </source>
</evidence>
<dbReference type="InterPro" id="IPR022684">
    <property type="entry name" value="Calpain_cysteine_protease"/>
</dbReference>
<accession>A0AA36MTA4</accession>
<dbReference type="PANTHER" id="PTHR10183">
    <property type="entry name" value="CALPAIN"/>
    <property type="match status" value="1"/>
</dbReference>
<dbReference type="InterPro" id="IPR001781">
    <property type="entry name" value="Znf_LIM"/>
</dbReference>
<feature type="active site" evidence="7">
    <location>
        <position position="547"/>
    </location>
</feature>
<keyword evidence="2" id="KW-0645">Protease</keyword>
<dbReference type="Gene3D" id="3.90.70.10">
    <property type="entry name" value="Cysteine proteinases"/>
    <property type="match status" value="1"/>
</dbReference>
<keyword evidence="14" id="KW-1185">Reference proteome</keyword>
<sequence>MAPLWCSSCKRDIQDAYLRFDGQVFHHECLTCQSCGVAVQRLHKKDGKRLCQNCSLDRCSQCQAPVKDGGIFEGQPWCKKCFVCASCKCFLTSAFTTREHPGRLLCKGCLGHQCDACGLDIDGKSMRFEGQRFCMSCFVCGCCSKPFINGEVYKQDGLKKCGRCVGAAVETPSLEPVQPTTSSRRRLAVKAAKDEKTEWQWNGGYLERGRHAGRPLFVRDCSDGLIEFYIYYHPGFSRWFFGKDVCSEAQVSFACRSLTDAASPELCTWDAACVQEIAEKTESAAWDQKGLFRDRDFPHRLVPSIDGPNCPSSGVEELMWVPARLLTKRRLLDLDTKLMGSGSLLATFSALAECPRLLHKVFKLDDFSGDGRYALELFDHKQKKAVDVLVDEYIPCAPVHWWEDTAEPIFSQPRGNAPWCLLLEKALAKLFGSYAMLQTAAPAAVWRAITGCEQLIAWNRDGFTWQRAELSVEHLNRFGCTKREMADLDQLWAVLCKHQQQSHIMGVSVDGNDERADGLAEGHLYSLLFCVEVPSQRGQLRLLMLRNPWGKSKEWNGRWSDKHPIWAKHPEVRAQLRPYFADDGLFWMQWEDFASTFDILHICPKAAAKEATRSCQARVQDISLEATHAEAQIAKVQVQVQAKPKADERSQGTESGGPQFFSLDKASRAESGTESCGTQSLGVQSAQSGPQVFHMETGKELGHPTLLSHDGKVTEPHKKEGTESNGPQVFSLGENDKKQWRHAQKS</sequence>
<dbReference type="GO" id="GO:0004198">
    <property type="term" value="F:calcium-dependent cysteine-type endopeptidase activity"/>
    <property type="evidence" value="ECO:0007669"/>
    <property type="project" value="InterPro"/>
</dbReference>
<dbReference type="CDD" id="cd08368">
    <property type="entry name" value="LIM"/>
    <property type="match status" value="2"/>
</dbReference>
<keyword evidence="3 8" id="KW-0479">Metal-binding</keyword>
<evidence type="ECO:0000256" key="1">
    <source>
        <dbReference type="ARBA" id="ARBA00007623"/>
    </source>
</evidence>
<feature type="domain" description="Calpain catalytic" evidence="12">
    <location>
        <begin position="333"/>
        <end position="606"/>
    </location>
</feature>
<feature type="domain" description="LIM zinc-binding" evidence="11">
    <location>
        <begin position="112"/>
        <end position="171"/>
    </location>
</feature>
<name>A0AA36MTA4_9DINO</name>
<evidence type="ECO:0000313" key="14">
    <source>
        <dbReference type="Proteomes" id="UP001178507"/>
    </source>
</evidence>
<dbReference type="GO" id="GO:0046872">
    <property type="term" value="F:metal ion binding"/>
    <property type="evidence" value="ECO:0007669"/>
    <property type="project" value="UniProtKB-KW"/>
</dbReference>
<feature type="domain" description="LIM zinc-binding" evidence="11">
    <location>
        <begin position="4"/>
        <end position="61"/>
    </location>
</feature>
<evidence type="ECO:0000256" key="10">
    <source>
        <dbReference type="SAM" id="MobiDB-lite"/>
    </source>
</evidence>